<dbReference type="GO" id="GO:0016491">
    <property type="term" value="F:oxidoreductase activity"/>
    <property type="evidence" value="ECO:0007669"/>
    <property type="project" value="UniProtKB-KW"/>
</dbReference>
<sequence>MKKEIIDKIQNIAESCLDCKLCMKECVMLNDYTSSPKELFQEYIKEGYMEIPKEIAYSCNMCNQCTMVCPKDLDLKDVFMDIRKEHVKANGGISPMKGHRAVRVHQYLGYTKFFNTTVKPEKKVKYLFYPGCSLSSYSPQYVEKIFKYLSERFNGEVGVLLTCCGKPLRDMGEKEKFQKRLKSSLDKFKELEVEKIVVACQSCYKVFSKYAEQEVISLWALLGEIGVPKESVGIGKNSDVVFNIQDSCSTRDVEEIHEGVRKIIKELGYKIEELKHSKGNTRCCGLGGMVAPSMPTLTKEIIKKRSIENTTGYMISYCGGCREAMERGGLDSLHILDLVFGETYLKRMKKVRLISPIEQWYRRYQTKKLLNR</sequence>
<gene>
    <name evidence="7" type="ORF">NCTC10723_00968</name>
</gene>
<dbReference type="PROSITE" id="PS00198">
    <property type="entry name" value="4FE4S_FER_1"/>
    <property type="match status" value="1"/>
</dbReference>
<keyword evidence="8" id="KW-1185">Reference proteome</keyword>
<protein>
    <submittedName>
        <fullName evidence="7">Succinate dehydrogenase/fumarate reductase iron-sulfur subunit</fullName>
    </submittedName>
</protein>
<keyword evidence="5" id="KW-0411">Iron-sulfur</keyword>
<evidence type="ECO:0000259" key="6">
    <source>
        <dbReference type="Pfam" id="PF02754"/>
    </source>
</evidence>
<dbReference type="GO" id="GO:0051539">
    <property type="term" value="F:4 iron, 4 sulfur cluster binding"/>
    <property type="evidence" value="ECO:0007669"/>
    <property type="project" value="UniProtKB-KW"/>
</dbReference>
<dbReference type="Gene3D" id="1.10.1060.10">
    <property type="entry name" value="Alpha-helical ferredoxin"/>
    <property type="match status" value="1"/>
</dbReference>
<dbReference type="GO" id="GO:0005886">
    <property type="term" value="C:plasma membrane"/>
    <property type="evidence" value="ECO:0007669"/>
    <property type="project" value="TreeGrafter"/>
</dbReference>
<dbReference type="SUPFAM" id="SSF46548">
    <property type="entry name" value="alpha-helical ferredoxin"/>
    <property type="match status" value="1"/>
</dbReference>
<dbReference type="EMBL" id="UGGU01000003">
    <property type="protein sequence ID" value="STO31517.1"/>
    <property type="molecule type" value="Genomic_DNA"/>
</dbReference>
<dbReference type="InterPro" id="IPR017900">
    <property type="entry name" value="4Fe4S_Fe_S_CS"/>
</dbReference>
<keyword evidence="2" id="KW-0479">Metal-binding</keyword>
<name>A0A377GX02_9FUSO</name>
<dbReference type="InterPro" id="IPR051460">
    <property type="entry name" value="HdrC_iron-sulfur_subunit"/>
</dbReference>
<dbReference type="Pfam" id="PF02754">
    <property type="entry name" value="CCG"/>
    <property type="match status" value="2"/>
</dbReference>
<dbReference type="InterPro" id="IPR004017">
    <property type="entry name" value="Cys_rich_dom"/>
</dbReference>
<proteinExistence type="predicted"/>
<keyword evidence="4" id="KW-0408">Iron</keyword>
<evidence type="ECO:0000256" key="2">
    <source>
        <dbReference type="ARBA" id="ARBA00022723"/>
    </source>
</evidence>
<dbReference type="PANTHER" id="PTHR43255">
    <property type="entry name" value="IRON-SULFUR-BINDING OXIDOREDUCTASE FADF-RELATED-RELATED"/>
    <property type="match status" value="1"/>
</dbReference>
<evidence type="ECO:0000256" key="3">
    <source>
        <dbReference type="ARBA" id="ARBA00023002"/>
    </source>
</evidence>
<dbReference type="PANTHER" id="PTHR43255:SF1">
    <property type="entry name" value="IRON-SULFUR-BINDING OXIDOREDUCTASE FADF-RELATED"/>
    <property type="match status" value="1"/>
</dbReference>
<dbReference type="InterPro" id="IPR009051">
    <property type="entry name" value="Helical_ferredxn"/>
</dbReference>
<feature type="domain" description="Cysteine-rich" evidence="6">
    <location>
        <begin position="244"/>
        <end position="322"/>
    </location>
</feature>
<dbReference type="AlphaFoldDB" id="A0A377GX02"/>
<keyword evidence="1" id="KW-0004">4Fe-4S</keyword>
<accession>A0A377GX02</accession>
<evidence type="ECO:0000313" key="7">
    <source>
        <dbReference type="EMBL" id="STO31517.1"/>
    </source>
</evidence>
<dbReference type="Proteomes" id="UP000255328">
    <property type="component" value="Unassembled WGS sequence"/>
</dbReference>
<evidence type="ECO:0000313" key="8">
    <source>
        <dbReference type="Proteomes" id="UP000255328"/>
    </source>
</evidence>
<evidence type="ECO:0000256" key="4">
    <source>
        <dbReference type="ARBA" id="ARBA00023004"/>
    </source>
</evidence>
<keyword evidence="3" id="KW-0560">Oxidoreductase</keyword>
<feature type="domain" description="Cysteine-rich" evidence="6">
    <location>
        <begin position="126"/>
        <end position="205"/>
    </location>
</feature>
<reference evidence="7 8" key="1">
    <citation type="submission" date="2018-06" db="EMBL/GenBank/DDBJ databases">
        <authorList>
            <consortium name="Pathogen Informatics"/>
            <person name="Doyle S."/>
        </authorList>
    </citation>
    <scope>NUCLEOTIDE SEQUENCE [LARGE SCALE GENOMIC DNA]</scope>
    <source>
        <strain evidence="7 8">NCTC10723</strain>
    </source>
</reference>
<dbReference type="GO" id="GO:0046872">
    <property type="term" value="F:metal ion binding"/>
    <property type="evidence" value="ECO:0007669"/>
    <property type="project" value="UniProtKB-KW"/>
</dbReference>
<organism evidence="7 8">
    <name type="scientific">Fusobacterium necrogenes</name>
    <dbReference type="NCBI Taxonomy" id="858"/>
    <lineage>
        <taxon>Bacteria</taxon>
        <taxon>Fusobacteriati</taxon>
        <taxon>Fusobacteriota</taxon>
        <taxon>Fusobacteriia</taxon>
        <taxon>Fusobacteriales</taxon>
        <taxon>Fusobacteriaceae</taxon>
        <taxon>Fusobacterium</taxon>
    </lineage>
</organism>
<dbReference type="Pfam" id="PF13534">
    <property type="entry name" value="Fer4_17"/>
    <property type="match status" value="1"/>
</dbReference>
<dbReference type="RefSeq" id="WP_172606951.1">
    <property type="nucleotide sequence ID" value="NZ_UGGU01000003.1"/>
</dbReference>
<evidence type="ECO:0000256" key="1">
    <source>
        <dbReference type="ARBA" id="ARBA00022485"/>
    </source>
</evidence>
<evidence type="ECO:0000256" key="5">
    <source>
        <dbReference type="ARBA" id="ARBA00023014"/>
    </source>
</evidence>